<dbReference type="EMBL" id="PHHC01000132">
    <property type="protein sequence ID" value="PPE03176.1"/>
    <property type="molecule type" value="Genomic_DNA"/>
</dbReference>
<gene>
    <name evidence="1" type="ORF">HCUR_01376</name>
</gene>
<protein>
    <recommendedName>
        <fullName evidence="3">AsmA-like C-terminal domain-containing protein</fullName>
    </recommendedName>
</protein>
<evidence type="ECO:0008006" key="3">
    <source>
        <dbReference type="Google" id="ProtNLM"/>
    </source>
</evidence>
<organism evidence="1 2">
    <name type="scientific">Holospora curviuscula</name>
    <dbReference type="NCBI Taxonomy" id="1082868"/>
    <lineage>
        <taxon>Bacteria</taxon>
        <taxon>Pseudomonadati</taxon>
        <taxon>Pseudomonadota</taxon>
        <taxon>Alphaproteobacteria</taxon>
        <taxon>Holosporales</taxon>
        <taxon>Holosporaceae</taxon>
        <taxon>Holospora</taxon>
    </lineage>
</organism>
<accession>A0A2S5R763</accession>
<dbReference type="RefSeq" id="WP_104207290.1">
    <property type="nucleotide sequence ID" value="NZ_PHHC01000132.1"/>
</dbReference>
<dbReference type="Proteomes" id="UP000239425">
    <property type="component" value="Unassembled WGS sequence"/>
</dbReference>
<keyword evidence="2" id="KW-1185">Reference proteome</keyword>
<dbReference type="AlphaFoldDB" id="A0A2S5R763"/>
<comment type="caution">
    <text evidence="1">The sequence shown here is derived from an EMBL/GenBank/DDBJ whole genome shotgun (WGS) entry which is preliminary data.</text>
</comment>
<proteinExistence type="predicted"/>
<reference evidence="1 2" key="1">
    <citation type="submission" date="2017-11" db="EMBL/GenBank/DDBJ databases">
        <title>Comparative genomic analysis of Holospora spp., intranuclear symbionts of paramecia.</title>
        <authorList>
            <person name="Garushyants S.K."/>
            <person name="Beliavskaya A."/>
            <person name="Malko D.B."/>
            <person name="Logacheva M.D."/>
            <person name="Rautian M.S."/>
            <person name="Gelfand M.S."/>
        </authorList>
    </citation>
    <scope>NUCLEOTIDE SEQUENCE [LARGE SCALE GENOMIC DNA]</scope>
    <source>
        <strain evidence="2">02AZ16</strain>
    </source>
</reference>
<sequence length="964" mass="110131">MPAWKAMIRYKFRISSIYYGIQRMWRALFILVCIGTILVAGTRYYISKPRSLSVVLTVLQKMGYPIYAKESSIEWKWHGRPCVMFRDVQWRNRYTILCISQAKFELRFLLTHPVRALWVQNIRIAYVTPKKLPLNLLTLWSTITALLQRVSQVEQCSITGGITVFKDRALQTRIESFSWTPEQIHKKISGYMEGELGKVEWSYIPCKRYIHGRFTNGVGKLMKRLGYPVTFCHPASVECFFNASTTTIKISWDKKDFLVGKKNYHLQNGTITGVWNSDCGRLKGKVGMDDLTIFIKGRYHNAWTASWKSTGNIPIKSLEFWWNKSWGINAKNWVDDHFRLGILDQFKGRISGTLDVLQDLHGSFFIKKSYLTIVPGMPDIENLYSRAEFNLNEFNFYVEKALFSKQSVESGHIHIHDLSENSNLTLGLRLEGGVQDILKILNCKKLNVTSSLPIQHAQGRAHTQLRMRFPLLLDLHLQDIILEYESGFENTQFDVKALGVILPYEQGTIQIKGTQHDVSIQGEGQMNRHPVLWTWNSIFKTPVHQKLTMDLWIDPCLWIPSWIHSCIKKELFPVQVEYFPGRGKLIAHMDAKKVELNIPWLQWTKKSEDGLTLKCEFLEKKKQLTFHTKGSIDSQGKFFLNKELKGEARFYIPGVLHGGLALHPDLQKIRLTCKYLDLSLLNSDYSKRGEEKKLNIPNRAHQKQCTVEADLNIQSLKWDKVTKIQGIKGVLSWNYPSIGYSILDLDQCRWLKSEARCVIRTPKDSGTVHFSAVPKQENTTIHVICKGLSGVFHILGLKSIAHSGDSGEWVGKQTSNGAYKGRLVCRDVVTQGLWMAKILSLFSPSALTELLHSSLDFSEISVKCSYNRGVLQLKKGIARGLNLGAFLKGDVNFKTRTLFLKGGIVPAYFMNTFFSHVPIIGHILGQEKGIISSKFIISGSLKDPDFFVNPFSIFELGGLKTLFE</sequence>
<evidence type="ECO:0000313" key="2">
    <source>
        <dbReference type="Proteomes" id="UP000239425"/>
    </source>
</evidence>
<evidence type="ECO:0000313" key="1">
    <source>
        <dbReference type="EMBL" id="PPE03176.1"/>
    </source>
</evidence>
<dbReference type="OrthoDB" id="7161641at2"/>
<name>A0A2S5R763_9PROT</name>